<comment type="caution">
    <text evidence="1">The sequence shown here is derived from an EMBL/GenBank/DDBJ whole genome shotgun (WGS) entry which is preliminary data.</text>
</comment>
<evidence type="ECO:0000313" key="2">
    <source>
        <dbReference type="Proteomes" id="UP000014417"/>
    </source>
</evidence>
<evidence type="ECO:0000313" key="1">
    <source>
        <dbReference type="EMBL" id="EPD32902.1"/>
    </source>
</evidence>
<dbReference type="PATRIC" id="fig|883161.3.peg.1200"/>
<organism evidence="1 2">
    <name type="scientific">Propionimicrobium lymphophilum ACS-093-V-SCH5</name>
    <dbReference type="NCBI Taxonomy" id="883161"/>
    <lineage>
        <taxon>Bacteria</taxon>
        <taxon>Bacillati</taxon>
        <taxon>Actinomycetota</taxon>
        <taxon>Actinomycetes</taxon>
        <taxon>Propionibacteriales</taxon>
        <taxon>Propionibacteriaceae</taxon>
        <taxon>Propionimicrobium</taxon>
    </lineage>
</organism>
<name>S2WJR8_9ACTN</name>
<dbReference type="HOGENOM" id="CLU_1546266_0_0_11"/>
<proteinExistence type="predicted"/>
<dbReference type="InterPro" id="IPR036390">
    <property type="entry name" value="WH_DNA-bd_sf"/>
</dbReference>
<dbReference type="STRING" id="883161.HMPREF9306_01210"/>
<dbReference type="RefSeq" id="WP_016456040.1">
    <property type="nucleotide sequence ID" value="NZ_KE150269.1"/>
</dbReference>
<dbReference type="Gene3D" id="1.10.10.10">
    <property type="entry name" value="Winged helix-like DNA-binding domain superfamily/Winged helix DNA-binding domain"/>
    <property type="match status" value="1"/>
</dbReference>
<gene>
    <name evidence="1" type="ORF">HMPREF9306_01210</name>
</gene>
<dbReference type="EMBL" id="AGZR01000006">
    <property type="protein sequence ID" value="EPD32902.1"/>
    <property type="molecule type" value="Genomic_DNA"/>
</dbReference>
<accession>S2WJR8</accession>
<dbReference type="SUPFAM" id="SSF46785">
    <property type="entry name" value="Winged helix' DNA-binding domain"/>
    <property type="match status" value="1"/>
</dbReference>
<dbReference type="InterPro" id="IPR036388">
    <property type="entry name" value="WH-like_DNA-bd_sf"/>
</dbReference>
<reference evidence="1 2" key="1">
    <citation type="submission" date="2013-04" db="EMBL/GenBank/DDBJ databases">
        <title>The Genome Sequence of Propionimicrobium lymphophilum ACS-093-V-SCH5.</title>
        <authorList>
            <consortium name="The Broad Institute Genomics Platform"/>
            <person name="Earl A."/>
            <person name="Ward D."/>
            <person name="Feldgarden M."/>
            <person name="Gevers D."/>
            <person name="Saerens B."/>
            <person name="Vaneechoutte M."/>
            <person name="Walker B."/>
            <person name="Young S."/>
            <person name="Zeng Q."/>
            <person name="Gargeya S."/>
            <person name="Fitzgerald M."/>
            <person name="Haas B."/>
            <person name="Abouelleil A."/>
            <person name="Allen A.W."/>
            <person name="Alvarado L."/>
            <person name="Arachchi H.M."/>
            <person name="Berlin A.M."/>
            <person name="Chapman S.B."/>
            <person name="Gainer-Dewar J."/>
            <person name="Goldberg J."/>
            <person name="Griggs A."/>
            <person name="Gujja S."/>
            <person name="Hansen M."/>
            <person name="Howarth C."/>
            <person name="Imamovic A."/>
            <person name="Ireland A."/>
            <person name="Larimer J."/>
            <person name="McCowan C."/>
            <person name="Murphy C."/>
            <person name="Pearson M."/>
            <person name="Poon T.W."/>
            <person name="Priest M."/>
            <person name="Roberts A."/>
            <person name="Saif S."/>
            <person name="Shea T."/>
            <person name="Sisk P."/>
            <person name="Sykes S."/>
            <person name="Wortman J."/>
            <person name="Nusbaum C."/>
            <person name="Birren B."/>
        </authorList>
    </citation>
    <scope>NUCLEOTIDE SEQUENCE [LARGE SCALE GENOMIC DNA]</scope>
    <source>
        <strain evidence="1 2">ACS-093-V-SCH5</strain>
    </source>
</reference>
<protein>
    <submittedName>
        <fullName evidence="1">Uncharacterized protein</fullName>
    </submittedName>
</protein>
<keyword evidence="2" id="KW-1185">Reference proteome</keyword>
<dbReference type="AlphaFoldDB" id="S2WJR8"/>
<sequence length="173" mass="18992">MTLQDLIIEYFKTVSPSANAQQITDELGARKDTVSAALRRLYSRGQLKRCGPGVYELAEKPEPGVWVVADAGSLLVGAPEPFETEHGAQLLLNAVKAFIGENQDNMIWVENEGFMERLLDAPKGWAVAVVTNEKDQLAEAKKLGARRITFEWSGSKLSIGVDGKWQAETCSKL</sequence>
<dbReference type="Proteomes" id="UP000014417">
    <property type="component" value="Unassembled WGS sequence"/>
</dbReference>